<dbReference type="SMART" id="SM00173">
    <property type="entry name" value="RAS"/>
    <property type="match status" value="1"/>
</dbReference>
<keyword evidence="3" id="KW-0547">Nucleotide-binding</keyword>
<evidence type="ECO:0000256" key="6">
    <source>
        <dbReference type="ARBA" id="ARBA00023289"/>
    </source>
</evidence>
<evidence type="ECO:0000256" key="1">
    <source>
        <dbReference type="ARBA" id="ARBA00001946"/>
    </source>
</evidence>
<dbReference type="PROSITE" id="PS51421">
    <property type="entry name" value="RAS"/>
    <property type="match status" value="1"/>
</dbReference>
<evidence type="ECO:0000256" key="3">
    <source>
        <dbReference type="ARBA" id="ARBA00022741"/>
    </source>
</evidence>
<dbReference type="GO" id="GO:0005929">
    <property type="term" value="C:cilium"/>
    <property type="evidence" value="ECO:0007669"/>
    <property type="project" value="UniProtKB-ARBA"/>
</dbReference>
<keyword evidence="5" id="KW-0342">GTP-binding</keyword>
<dbReference type="Proteomes" id="UP000694520">
    <property type="component" value="Chromosome 5"/>
</dbReference>
<dbReference type="GO" id="GO:0005525">
    <property type="term" value="F:GTP binding"/>
    <property type="evidence" value="ECO:0007669"/>
    <property type="project" value="UniProtKB-KW"/>
</dbReference>
<evidence type="ECO:0000256" key="2">
    <source>
        <dbReference type="ARBA" id="ARBA00006270"/>
    </source>
</evidence>
<dbReference type="FunFam" id="3.40.50.300:FF:000986">
    <property type="entry name" value="rab-like protein 2B isoform X4"/>
    <property type="match status" value="1"/>
</dbReference>
<dbReference type="SUPFAM" id="SSF52540">
    <property type="entry name" value="P-loop containing nucleoside triphosphate hydrolases"/>
    <property type="match status" value="1"/>
</dbReference>
<dbReference type="GeneTree" id="ENSGT00940000156551"/>
<reference evidence="9" key="2">
    <citation type="submission" date="2025-05" db="UniProtKB">
        <authorList>
            <consortium name="Ensembl"/>
        </authorList>
    </citation>
    <scope>IDENTIFICATION</scope>
</reference>
<evidence type="ECO:0000313" key="10">
    <source>
        <dbReference type="Proteomes" id="UP000694520"/>
    </source>
</evidence>
<comment type="similarity">
    <text evidence="2">Belongs to the small GTPase superfamily. Rab family.</text>
</comment>
<comment type="subcellular location">
    <subcellularLocation>
        <location evidence="7">Endomembrane system</location>
        <topology evidence="7">Lipid-anchor</topology>
    </subcellularLocation>
</comment>
<dbReference type="NCBIfam" id="TIGR00231">
    <property type="entry name" value="small_GTP"/>
    <property type="match status" value="1"/>
</dbReference>
<keyword evidence="10" id="KW-1185">Reference proteome</keyword>
<dbReference type="Gene3D" id="3.40.50.300">
    <property type="entry name" value="P-loop containing nucleotide triphosphate hydrolases"/>
    <property type="match status" value="1"/>
</dbReference>
<dbReference type="GO" id="GO:0060271">
    <property type="term" value="P:cilium assembly"/>
    <property type="evidence" value="ECO:0007669"/>
    <property type="project" value="UniProtKB-ARBA"/>
</dbReference>
<proteinExistence type="inferred from homology"/>
<dbReference type="Ensembl" id="ENSBGRT00000011222.1">
    <property type="protein sequence ID" value="ENSBGRP00000009764.1"/>
    <property type="gene ID" value="ENSBGRG00000006059.1"/>
</dbReference>
<dbReference type="CDD" id="cd04124">
    <property type="entry name" value="RabL2"/>
    <property type="match status" value="1"/>
</dbReference>
<dbReference type="AlphaFoldDB" id="A0A8B9WS81"/>
<dbReference type="SMART" id="SM00176">
    <property type="entry name" value="RAN"/>
    <property type="match status" value="1"/>
</dbReference>
<protein>
    <recommendedName>
        <fullName evidence="11">Rab-like protein 2B</fullName>
    </recommendedName>
</protein>
<name>A0A8B9WS81_BOSMU</name>
<accession>A0A8B9WS81</accession>
<feature type="compositionally biased region" description="Polar residues" evidence="8">
    <location>
        <begin position="244"/>
        <end position="259"/>
    </location>
</feature>
<dbReference type="Pfam" id="PF00071">
    <property type="entry name" value="Ras"/>
    <property type="match status" value="1"/>
</dbReference>
<keyword evidence="4" id="KW-0378">Hydrolase</keyword>
<dbReference type="SMART" id="SM00174">
    <property type="entry name" value="RHO"/>
    <property type="match status" value="1"/>
</dbReference>
<dbReference type="InterPro" id="IPR001806">
    <property type="entry name" value="Small_GTPase"/>
</dbReference>
<organism evidence="9 10">
    <name type="scientific">Bos mutus grunniens</name>
    <name type="common">Wild yak</name>
    <name type="synonym">Bos grunniens</name>
    <dbReference type="NCBI Taxonomy" id="30521"/>
    <lineage>
        <taxon>Eukaryota</taxon>
        <taxon>Metazoa</taxon>
        <taxon>Chordata</taxon>
        <taxon>Craniata</taxon>
        <taxon>Vertebrata</taxon>
        <taxon>Euteleostomi</taxon>
        <taxon>Mammalia</taxon>
        <taxon>Eutheria</taxon>
        <taxon>Laurasiatheria</taxon>
        <taxon>Artiodactyla</taxon>
        <taxon>Ruminantia</taxon>
        <taxon>Pecora</taxon>
        <taxon>Bovidae</taxon>
        <taxon>Bovinae</taxon>
        <taxon>Bos</taxon>
    </lineage>
</organism>
<dbReference type="GO" id="GO:0012505">
    <property type="term" value="C:endomembrane system"/>
    <property type="evidence" value="ECO:0007669"/>
    <property type="project" value="UniProtKB-SubCell"/>
</dbReference>
<keyword evidence="6" id="KW-0449">Lipoprotein</keyword>
<reference evidence="9" key="1">
    <citation type="submission" date="2019-05" db="EMBL/GenBank/DDBJ databases">
        <authorList>
            <person name="Zhang S."/>
            <person name="Liu J."/>
        </authorList>
    </citation>
    <scope>NUCLEOTIDE SEQUENCE [LARGE SCALE GENOMIC DNA]</scope>
</reference>
<dbReference type="InterPro" id="IPR005225">
    <property type="entry name" value="Small_GTP-bd"/>
</dbReference>
<evidence type="ECO:0000313" key="9">
    <source>
        <dbReference type="Ensembl" id="ENSBGRP00000009764.1"/>
    </source>
</evidence>
<sequence>MARDKAKPCELDQEKYDADDNVKIICLGDSAVGKSKLMERFLMDGFQPQQLSTYALTLYKHTATVDGKTVLVDFWDTAGQERFQSMHASYYHKAHACIMVFDVQRKITYRNLSTWYAELREFRPEIPCIVVANKIDADMKMTQKSFNFARKFSLPLYFVSAADGTNVVKLFSDAIRLAVSYKQNSRDFMDEVLQELEVGPAQMSGGIERTASLRKGAELAPQTWLGRQHMLVGVAPGGVRASPGHTQGQASPATCSQNIDLKREEEEEEEMLDKEQLGHQQSPSPS</sequence>
<dbReference type="PANTHER" id="PTHR47978">
    <property type="match status" value="1"/>
</dbReference>
<dbReference type="SMART" id="SM00175">
    <property type="entry name" value="RAB"/>
    <property type="match status" value="1"/>
</dbReference>
<evidence type="ECO:0008006" key="11">
    <source>
        <dbReference type="Google" id="ProtNLM"/>
    </source>
</evidence>
<evidence type="ECO:0000256" key="4">
    <source>
        <dbReference type="ARBA" id="ARBA00022801"/>
    </source>
</evidence>
<dbReference type="Ensembl" id="ENSBGRT00000011192.1">
    <property type="protein sequence ID" value="ENSBGRP00000009741.1"/>
    <property type="gene ID" value="ENSBGRG00000006059.1"/>
</dbReference>
<comment type="cofactor">
    <cofactor evidence="1">
        <name>Mg(2+)</name>
        <dbReference type="ChEBI" id="CHEBI:18420"/>
    </cofactor>
</comment>
<dbReference type="InterPro" id="IPR041835">
    <property type="entry name" value="RabL2"/>
</dbReference>
<dbReference type="GO" id="GO:0003924">
    <property type="term" value="F:GTPase activity"/>
    <property type="evidence" value="ECO:0007669"/>
    <property type="project" value="InterPro"/>
</dbReference>
<dbReference type="GO" id="GO:0007018">
    <property type="term" value="P:microtubule-based movement"/>
    <property type="evidence" value="ECO:0007669"/>
    <property type="project" value="UniProtKB-ARBA"/>
</dbReference>
<evidence type="ECO:0000256" key="8">
    <source>
        <dbReference type="SAM" id="MobiDB-lite"/>
    </source>
</evidence>
<keyword evidence="6" id="KW-0636">Prenylation</keyword>
<dbReference type="PRINTS" id="PR00449">
    <property type="entry name" value="RASTRNSFRMNG"/>
</dbReference>
<feature type="region of interest" description="Disordered" evidence="8">
    <location>
        <begin position="235"/>
        <end position="286"/>
    </location>
</feature>
<dbReference type="InterPro" id="IPR027417">
    <property type="entry name" value="P-loop_NTPase"/>
</dbReference>
<evidence type="ECO:0000256" key="7">
    <source>
        <dbReference type="ARBA" id="ARBA00037868"/>
    </source>
</evidence>
<evidence type="ECO:0000256" key="5">
    <source>
        <dbReference type="ARBA" id="ARBA00023134"/>
    </source>
</evidence>
<dbReference type="PROSITE" id="PS51419">
    <property type="entry name" value="RAB"/>
    <property type="match status" value="1"/>
</dbReference>